<dbReference type="OrthoDB" id="9804823at2"/>
<dbReference type="GO" id="GO:0004540">
    <property type="term" value="F:RNA nuclease activity"/>
    <property type="evidence" value="ECO:0007669"/>
    <property type="project" value="InterPro"/>
</dbReference>
<dbReference type="GO" id="GO:0016787">
    <property type="term" value="F:hydrolase activity"/>
    <property type="evidence" value="ECO:0007669"/>
    <property type="project" value="UniProtKB-KW"/>
</dbReference>
<feature type="binding site" evidence="8">
    <location>
        <position position="103"/>
    </location>
    <ligand>
        <name>Mg(2+)</name>
        <dbReference type="ChEBI" id="CHEBI:18420"/>
    </ligand>
</feature>
<evidence type="ECO:0000256" key="1">
    <source>
        <dbReference type="ARBA" id="ARBA00001946"/>
    </source>
</evidence>
<evidence type="ECO:0000256" key="7">
    <source>
        <dbReference type="ARBA" id="ARBA00038093"/>
    </source>
</evidence>
<dbReference type="CDD" id="cd18731">
    <property type="entry name" value="PIN_NgFitB-like"/>
    <property type="match status" value="1"/>
</dbReference>
<gene>
    <name evidence="8" type="primary">vapC</name>
    <name evidence="10" type="ORF">THSYN_26585</name>
</gene>
<proteinExistence type="inferred from homology"/>
<evidence type="ECO:0000313" key="10">
    <source>
        <dbReference type="EMBL" id="AUB84153.1"/>
    </source>
</evidence>
<keyword evidence="4 8" id="KW-0479">Metal-binding</keyword>
<keyword evidence="6 8" id="KW-0460">Magnesium</keyword>
<organism evidence="10 11">
    <name type="scientific">Candidatus Thiodictyon syntrophicum</name>
    <dbReference type="NCBI Taxonomy" id="1166950"/>
    <lineage>
        <taxon>Bacteria</taxon>
        <taxon>Pseudomonadati</taxon>
        <taxon>Pseudomonadota</taxon>
        <taxon>Gammaproteobacteria</taxon>
        <taxon>Chromatiales</taxon>
        <taxon>Chromatiaceae</taxon>
        <taxon>Thiodictyon</taxon>
    </lineage>
</organism>
<feature type="domain" description="PIN" evidence="9">
    <location>
        <begin position="2"/>
        <end position="121"/>
    </location>
</feature>
<dbReference type="KEGG" id="tsy:THSYN_26585"/>
<protein>
    <recommendedName>
        <fullName evidence="8">Ribonuclease VapC</fullName>
        <shortName evidence="8">RNase VapC</shortName>
        <ecNumber evidence="8">3.1.-.-</ecNumber>
    </recommendedName>
    <alternativeName>
        <fullName evidence="8">Toxin VapC</fullName>
    </alternativeName>
</protein>
<keyword evidence="5 8" id="KW-0378">Hydrolase</keyword>
<reference evidence="10 11" key="1">
    <citation type="submission" date="2017-03" db="EMBL/GenBank/DDBJ databases">
        <title>Complete genome sequence of Candidatus 'Thiodictyon syntrophicum' sp. nov. strain Cad16T, a photolithoautotroph purple sulfur bacterium isolated from an alpine meromictic lake.</title>
        <authorList>
            <person name="Luedin S.M."/>
            <person name="Pothier J.F."/>
            <person name="Danza F."/>
            <person name="Storelli N."/>
            <person name="Wittwer M."/>
            <person name="Tonolla M."/>
        </authorList>
    </citation>
    <scope>NUCLEOTIDE SEQUENCE [LARGE SCALE GENOMIC DNA]</scope>
    <source>
        <strain evidence="10 11">Cad16T</strain>
    </source>
</reference>
<evidence type="ECO:0000256" key="3">
    <source>
        <dbReference type="ARBA" id="ARBA00022722"/>
    </source>
</evidence>
<keyword evidence="11" id="KW-1185">Reference proteome</keyword>
<dbReference type="Proteomes" id="UP000232638">
    <property type="component" value="Chromosome"/>
</dbReference>
<dbReference type="SUPFAM" id="SSF88723">
    <property type="entry name" value="PIN domain-like"/>
    <property type="match status" value="1"/>
</dbReference>
<dbReference type="GO" id="GO:0090729">
    <property type="term" value="F:toxin activity"/>
    <property type="evidence" value="ECO:0007669"/>
    <property type="project" value="UniProtKB-KW"/>
</dbReference>
<dbReference type="RefSeq" id="WP_100921819.1">
    <property type="nucleotide sequence ID" value="NZ_CP020370.1"/>
</dbReference>
<dbReference type="InterPro" id="IPR022907">
    <property type="entry name" value="VapC_family"/>
</dbReference>
<dbReference type="PANTHER" id="PTHR33653">
    <property type="entry name" value="RIBONUCLEASE VAPC2"/>
    <property type="match status" value="1"/>
</dbReference>
<keyword evidence="3 8" id="KW-0540">Nuclease</keyword>
<evidence type="ECO:0000256" key="5">
    <source>
        <dbReference type="ARBA" id="ARBA00022801"/>
    </source>
</evidence>
<keyword evidence="8" id="KW-0800">Toxin</keyword>
<evidence type="ECO:0000256" key="2">
    <source>
        <dbReference type="ARBA" id="ARBA00022649"/>
    </source>
</evidence>
<dbReference type="EC" id="3.1.-.-" evidence="8"/>
<feature type="binding site" evidence="8">
    <location>
        <position position="5"/>
    </location>
    <ligand>
        <name>Mg(2+)</name>
        <dbReference type="ChEBI" id="CHEBI:18420"/>
    </ligand>
</feature>
<evidence type="ECO:0000256" key="8">
    <source>
        <dbReference type="HAMAP-Rule" id="MF_00265"/>
    </source>
</evidence>
<dbReference type="HAMAP" id="MF_00265">
    <property type="entry name" value="VapC_Nob1"/>
    <property type="match status" value="1"/>
</dbReference>
<evidence type="ECO:0000313" key="11">
    <source>
        <dbReference type="Proteomes" id="UP000232638"/>
    </source>
</evidence>
<name>A0A2K8UF03_9GAMM</name>
<dbReference type="GO" id="GO:0000287">
    <property type="term" value="F:magnesium ion binding"/>
    <property type="evidence" value="ECO:0007669"/>
    <property type="project" value="UniProtKB-UniRule"/>
</dbReference>
<dbReference type="InterPro" id="IPR029060">
    <property type="entry name" value="PIN-like_dom_sf"/>
</dbReference>
<dbReference type="InterPro" id="IPR002716">
    <property type="entry name" value="PIN_dom"/>
</dbReference>
<keyword evidence="2 8" id="KW-1277">Toxin-antitoxin system</keyword>
<dbReference type="PANTHER" id="PTHR33653:SF1">
    <property type="entry name" value="RIBONUCLEASE VAPC2"/>
    <property type="match status" value="1"/>
</dbReference>
<accession>A0A2K8UF03</accession>
<dbReference type="EMBL" id="CP020370">
    <property type="protein sequence ID" value="AUB84153.1"/>
    <property type="molecule type" value="Genomic_DNA"/>
</dbReference>
<sequence length="141" mass="15654">MILLDTNVVSEWMKREPEPAVIAWLDGQLASRLFISAVTRAEIEVGIGILPEGRRKTALTAAAQVVLRDFEQRCLAFDCACATRYASILAESRRLGRPISVEDAQIAAIALHHQGQLATRNIADFDFLADLQLVNPWTRQP</sequence>
<evidence type="ECO:0000256" key="6">
    <source>
        <dbReference type="ARBA" id="ARBA00022842"/>
    </source>
</evidence>
<dbReference type="Gene3D" id="3.40.50.1010">
    <property type="entry name" value="5'-nuclease"/>
    <property type="match status" value="1"/>
</dbReference>
<comment type="cofactor">
    <cofactor evidence="1 8">
        <name>Mg(2+)</name>
        <dbReference type="ChEBI" id="CHEBI:18420"/>
    </cofactor>
</comment>
<dbReference type="AlphaFoldDB" id="A0A2K8UF03"/>
<comment type="function">
    <text evidence="8">Toxic component of a toxin-antitoxin (TA) system. An RNase.</text>
</comment>
<comment type="similarity">
    <text evidence="7 8">Belongs to the PINc/VapC protein family.</text>
</comment>
<evidence type="ECO:0000256" key="4">
    <source>
        <dbReference type="ARBA" id="ARBA00022723"/>
    </source>
</evidence>
<dbReference type="InterPro" id="IPR050556">
    <property type="entry name" value="Type_II_TA_system_RNase"/>
</dbReference>
<evidence type="ECO:0000259" key="9">
    <source>
        <dbReference type="Pfam" id="PF01850"/>
    </source>
</evidence>
<dbReference type="Pfam" id="PF01850">
    <property type="entry name" value="PIN"/>
    <property type="match status" value="1"/>
</dbReference>